<keyword evidence="4" id="KW-1185">Reference proteome</keyword>
<dbReference type="AlphaFoldDB" id="A0A8H6ISC1"/>
<dbReference type="EMBL" id="WIGN01000404">
    <property type="protein sequence ID" value="KAF6794651.1"/>
    <property type="molecule type" value="Genomic_DNA"/>
</dbReference>
<reference evidence="3 4" key="1">
    <citation type="journal article" date="2020" name="Phytopathology">
        <title>Genome Sequence Resources of Colletotrichum truncatum, C. plurivorum, C. musicola, and C. sojae: Four Species Pathogenic to Soybean (Glycine max).</title>
        <authorList>
            <person name="Rogerio F."/>
            <person name="Boufleur T.R."/>
            <person name="Ciampi-Guillardi M."/>
            <person name="Sukno S.A."/>
            <person name="Thon M.R."/>
            <person name="Massola Junior N.S."/>
            <person name="Baroncelli R."/>
        </authorList>
    </citation>
    <scope>NUCLEOTIDE SEQUENCE [LARGE SCALE GENOMIC DNA]</scope>
    <source>
        <strain evidence="3 4">LFN0009</strain>
    </source>
</reference>
<evidence type="ECO:0000259" key="2">
    <source>
        <dbReference type="Pfam" id="PF24864"/>
    </source>
</evidence>
<name>A0A8H6ISC1_9PEZI</name>
<feature type="region of interest" description="Disordered" evidence="1">
    <location>
        <begin position="54"/>
        <end position="98"/>
    </location>
</feature>
<evidence type="ECO:0000313" key="3">
    <source>
        <dbReference type="EMBL" id="KAF6794651.1"/>
    </source>
</evidence>
<accession>A0A8H6ISC1</accession>
<feature type="compositionally biased region" description="Polar residues" evidence="1">
    <location>
        <begin position="56"/>
        <end position="65"/>
    </location>
</feature>
<organism evidence="3 4">
    <name type="scientific">Colletotrichum sojae</name>
    <dbReference type="NCBI Taxonomy" id="2175907"/>
    <lineage>
        <taxon>Eukaryota</taxon>
        <taxon>Fungi</taxon>
        <taxon>Dikarya</taxon>
        <taxon>Ascomycota</taxon>
        <taxon>Pezizomycotina</taxon>
        <taxon>Sordariomycetes</taxon>
        <taxon>Hypocreomycetidae</taxon>
        <taxon>Glomerellales</taxon>
        <taxon>Glomerellaceae</taxon>
        <taxon>Colletotrichum</taxon>
        <taxon>Colletotrichum orchidearum species complex</taxon>
    </lineage>
</organism>
<dbReference type="Pfam" id="PF24864">
    <property type="entry name" value="DUF7730"/>
    <property type="match status" value="1"/>
</dbReference>
<proteinExistence type="predicted"/>
<comment type="caution">
    <text evidence="3">The sequence shown here is derived from an EMBL/GenBank/DDBJ whole genome shotgun (WGS) entry which is preliminary data.</text>
</comment>
<evidence type="ECO:0000313" key="4">
    <source>
        <dbReference type="Proteomes" id="UP000652219"/>
    </source>
</evidence>
<sequence length="401" mass="45021">MKDESRRAGRLGVRSLTKKTADLFRGLASRAIHAPFNEAMFGAEEAQRPDKRLYESASSSETTFDPSVWSGGGAKLRRQETAPTTAMATAPAAPAMRTQHDQLQTKLFGALPAEVREMIYQELWRGSGLGQHIIRTEAGYAHASCVVYRPADHDEEGGEGDAPWGSMWMAPDPRGSVPLWYKREMSTWCDHWRCEEARELREIWRDIGRGRAACRCVEAESWTAFMPMMLTCKRMYSECVASIYRSLTFTITDIAVARNLFGLRRRGGLPPRHAPRRINLSFRRQVDEGSSFDEWVESWSAVLRLLDSPGLASVRLWLDSDVYYERHWLSAPANVLRRVPEALAHKVAVSLPPDGHRDRERGRGGAGPVWLRGLDEVPAPEAARGQQQQGAVCFGVRRVTG</sequence>
<dbReference type="Proteomes" id="UP000652219">
    <property type="component" value="Unassembled WGS sequence"/>
</dbReference>
<feature type="domain" description="DUF7730" evidence="2">
    <location>
        <begin position="212"/>
        <end position="352"/>
    </location>
</feature>
<evidence type="ECO:0000256" key="1">
    <source>
        <dbReference type="SAM" id="MobiDB-lite"/>
    </source>
</evidence>
<feature type="compositionally biased region" description="Low complexity" evidence="1">
    <location>
        <begin position="81"/>
        <end position="96"/>
    </location>
</feature>
<dbReference type="InterPro" id="IPR056632">
    <property type="entry name" value="DUF7730"/>
</dbReference>
<gene>
    <name evidence="3" type="ORF">CSOJ01_13619</name>
</gene>
<protein>
    <recommendedName>
        <fullName evidence="2">DUF7730 domain-containing protein</fullName>
    </recommendedName>
</protein>
<dbReference type="PANTHER" id="PTHR38790">
    <property type="entry name" value="2EXR DOMAIN-CONTAINING PROTEIN-RELATED"/>
    <property type="match status" value="1"/>
</dbReference>